<accession>A0ABM6JNR1</accession>
<dbReference type="PANTHER" id="PTHR43133:SF62">
    <property type="entry name" value="RNA POLYMERASE SIGMA FACTOR SIGZ"/>
    <property type="match status" value="1"/>
</dbReference>
<dbReference type="RefSeq" id="WP_065110608.1">
    <property type="nucleotide sequence ID" value="NZ_CP020472.1"/>
</dbReference>
<reference evidence="8 9" key="1">
    <citation type="submission" date="2017-03" db="EMBL/GenBank/DDBJ databases">
        <title>Genome sequencing of Shewanella japonica KCTC 22435.</title>
        <authorList>
            <person name="Kim K.M."/>
        </authorList>
    </citation>
    <scope>NUCLEOTIDE SEQUENCE [LARGE SCALE GENOMIC DNA]</scope>
    <source>
        <strain evidence="8 9">KCTC 22435</strain>
    </source>
</reference>
<evidence type="ECO:0000313" key="8">
    <source>
        <dbReference type="EMBL" id="ARD22928.1"/>
    </source>
</evidence>
<dbReference type="Proteomes" id="UP000191820">
    <property type="component" value="Chromosome"/>
</dbReference>
<dbReference type="InterPro" id="IPR014284">
    <property type="entry name" value="RNA_pol_sigma-70_dom"/>
</dbReference>
<dbReference type="SUPFAM" id="SSF88659">
    <property type="entry name" value="Sigma3 and sigma4 domains of RNA polymerase sigma factors"/>
    <property type="match status" value="1"/>
</dbReference>
<evidence type="ECO:0000259" key="7">
    <source>
        <dbReference type="Pfam" id="PF08281"/>
    </source>
</evidence>
<keyword evidence="9" id="KW-1185">Reference proteome</keyword>
<feature type="domain" description="RNA polymerase sigma factor 70 region 4 type 2" evidence="7">
    <location>
        <begin position="98"/>
        <end position="147"/>
    </location>
</feature>
<dbReference type="Pfam" id="PF08281">
    <property type="entry name" value="Sigma70_r4_2"/>
    <property type="match status" value="1"/>
</dbReference>
<feature type="domain" description="RNA polymerase sigma-70 region 2" evidence="6">
    <location>
        <begin position="6"/>
        <end position="70"/>
    </location>
</feature>
<dbReference type="NCBIfam" id="NF007215">
    <property type="entry name" value="PRK09637.1"/>
    <property type="match status" value="1"/>
</dbReference>
<dbReference type="InterPro" id="IPR036388">
    <property type="entry name" value="WH-like_DNA-bd_sf"/>
</dbReference>
<keyword evidence="4" id="KW-0804">Transcription</keyword>
<dbReference type="Pfam" id="PF04542">
    <property type="entry name" value="Sigma70_r2"/>
    <property type="match status" value="1"/>
</dbReference>
<dbReference type="Gene3D" id="1.10.10.10">
    <property type="entry name" value="Winged helix-like DNA-binding domain superfamily/Winged helix DNA-binding domain"/>
    <property type="match status" value="1"/>
</dbReference>
<dbReference type="NCBIfam" id="TIGR02959">
    <property type="entry name" value="SigZ"/>
    <property type="match status" value="1"/>
</dbReference>
<evidence type="ECO:0000313" key="9">
    <source>
        <dbReference type="Proteomes" id="UP000191820"/>
    </source>
</evidence>
<evidence type="ECO:0000256" key="1">
    <source>
        <dbReference type="ARBA" id="ARBA00010641"/>
    </source>
</evidence>
<evidence type="ECO:0000256" key="4">
    <source>
        <dbReference type="ARBA" id="ARBA00023163"/>
    </source>
</evidence>
<dbReference type="CDD" id="cd06171">
    <property type="entry name" value="Sigma70_r4"/>
    <property type="match status" value="1"/>
</dbReference>
<dbReference type="InterPro" id="IPR013249">
    <property type="entry name" value="RNA_pol_sigma70_r4_t2"/>
</dbReference>
<name>A0ABM6JNR1_9GAMM</name>
<evidence type="ECO:0000259" key="6">
    <source>
        <dbReference type="Pfam" id="PF04542"/>
    </source>
</evidence>
<dbReference type="Gene3D" id="1.10.1740.10">
    <property type="match status" value="1"/>
</dbReference>
<sequence>MISEWQNHKTQLRGYVSQRIDDDSAVDDILQEVYIKASGNLHQLKSRGSLKSWLYRIAHNTIMDFYRERQQFESLPDDLMAEELDTGKEAREELAQCLGPLIDELPEKYAKPLRLAELEGVSQQRIAEQLGLSLSGAKSRIQRGRVKFRQQMMACCDFEVGQGGITGYTPKDANHRKKCKSP</sequence>
<gene>
    <name evidence="8" type="ORF">SJ2017_2640</name>
</gene>
<dbReference type="SUPFAM" id="SSF88946">
    <property type="entry name" value="Sigma2 domain of RNA polymerase sigma factors"/>
    <property type="match status" value="1"/>
</dbReference>
<evidence type="ECO:0000256" key="5">
    <source>
        <dbReference type="NCBIfam" id="TIGR02959"/>
    </source>
</evidence>
<dbReference type="InterPro" id="IPR013325">
    <property type="entry name" value="RNA_pol_sigma_r2"/>
</dbReference>
<comment type="similarity">
    <text evidence="1">Belongs to the sigma-70 factor family. ECF subfamily.</text>
</comment>
<dbReference type="InterPro" id="IPR007627">
    <property type="entry name" value="RNA_pol_sigma70_r2"/>
</dbReference>
<dbReference type="InterPro" id="IPR039425">
    <property type="entry name" value="RNA_pol_sigma-70-like"/>
</dbReference>
<dbReference type="NCBIfam" id="TIGR02937">
    <property type="entry name" value="sigma70-ECF"/>
    <property type="match status" value="1"/>
</dbReference>
<dbReference type="InterPro" id="IPR014304">
    <property type="entry name" value="RNA_pol_sigma-Z"/>
</dbReference>
<proteinExistence type="inferred from homology"/>
<dbReference type="InterPro" id="IPR013324">
    <property type="entry name" value="RNA_pol_sigma_r3/r4-like"/>
</dbReference>
<evidence type="ECO:0000256" key="2">
    <source>
        <dbReference type="ARBA" id="ARBA00023015"/>
    </source>
</evidence>
<keyword evidence="2" id="KW-0805">Transcription regulation</keyword>
<dbReference type="PANTHER" id="PTHR43133">
    <property type="entry name" value="RNA POLYMERASE ECF-TYPE SIGMA FACTO"/>
    <property type="match status" value="1"/>
</dbReference>
<protein>
    <recommendedName>
        <fullName evidence="5">RNA polymerase sigma factor SigZ</fullName>
    </recommendedName>
</protein>
<organism evidence="8 9">
    <name type="scientific">Shewanella japonica</name>
    <dbReference type="NCBI Taxonomy" id="93973"/>
    <lineage>
        <taxon>Bacteria</taxon>
        <taxon>Pseudomonadati</taxon>
        <taxon>Pseudomonadota</taxon>
        <taxon>Gammaproteobacteria</taxon>
        <taxon>Alteromonadales</taxon>
        <taxon>Shewanellaceae</taxon>
        <taxon>Shewanella</taxon>
    </lineage>
</organism>
<evidence type="ECO:0000256" key="3">
    <source>
        <dbReference type="ARBA" id="ARBA00023082"/>
    </source>
</evidence>
<dbReference type="EMBL" id="CP020472">
    <property type="protein sequence ID" value="ARD22928.1"/>
    <property type="molecule type" value="Genomic_DNA"/>
</dbReference>
<keyword evidence="3" id="KW-0731">Sigma factor</keyword>